<organism evidence="5 6">
    <name type="scientific">Zongyangia hominis</name>
    <dbReference type="NCBI Taxonomy" id="2763677"/>
    <lineage>
        <taxon>Bacteria</taxon>
        <taxon>Bacillati</taxon>
        <taxon>Bacillota</taxon>
        <taxon>Clostridia</taxon>
        <taxon>Eubacteriales</taxon>
        <taxon>Oscillospiraceae</taxon>
        <taxon>Zongyangia</taxon>
    </lineage>
</organism>
<keyword evidence="6" id="KW-1185">Reference proteome</keyword>
<comment type="similarity">
    <text evidence="1 3">Belongs to the UPF0122 family.</text>
</comment>
<evidence type="ECO:0000256" key="3">
    <source>
        <dbReference type="HAMAP-Rule" id="MF_00245"/>
    </source>
</evidence>
<protein>
    <recommendedName>
        <fullName evidence="3">UPF0122 protein H8709_04710</fullName>
    </recommendedName>
</protein>
<reference evidence="5" key="1">
    <citation type="submission" date="2020-08" db="EMBL/GenBank/DDBJ databases">
        <title>Genome public.</title>
        <authorList>
            <person name="Liu C."/>
            <person name="Sun Q."/>
        </authorList>
    </citation>
    <scope>NUCLEOTIDE SEQUENCE</scope>
    <source>
        <strain evidence="5">NSJ-54</strain>
    </source>
</reference>
<evidence type="ECO:0000256" key="4">
    <source>
        <dbReference type="SAM" id="Coils"/>
    </source>
</evidence>
<dbReference type="Proteomes" id="UP000660861">
    <property type="component" value="Unassembled WGS sequence"/>
</dbReference>
<keyword evidence="4" id="KW-0175">Coiled coil</keyword>
<evidence type="ECO:0000256" key="2">
    <source>
        <dbReference type="ARBA" id="ARBA00024764"/>
    </source>
</evidence>
<comment type="function">
    <text evidence="2 3">Might take part in the signal recognition particle (SRP) pathway. This is inferred from the conservation of its genetic proximity to ftsY/ffh. May be a regulatory protein.</text>
</comment>
<dbReference type="RefSeq" id="WP_262397215.1">
    <property type="nucleotide sequence ID" value="NZ_JACRTC010000002.1"/>
</dbReference>
<dbReference type="HAMAP" id="MF_00245">
    <property type="entry name" value="UPF0122"/>
    <property type="match status" value="1"/>
</dbReference>
<dbReference type="InterPro" id="IPR054831">
    <property type="entry name" value="UPF0122_fam_protein"/>
</dbReference>
<dbReference type="InterPro" id="IPR036388">
    <property type="entry name" value="WH-like_DNA-bd_sf"/>
</dbReference>
<sequence length="123" mass="14183">MSKDLSVSILLDIYGDMLTEKQKEVIELYYNEDLSLGEISELSGITRQGVRDSIKRGEAFLMEMEDKLHFAQKQKEMAELLGKIKEMAEQMAEHNKRFCFSREIAQMAAQVYNAAEKLEEDVL</sequence>
<dbReference type="NCBIfam" id="NF045758">
    <property type="entry name" value="YlxM"/>
    <property type="match status" value="1"/>
</dbReference>
<accession>A0A926EDH8</accession>
<dbReference type="Pfam" id="PF04297">
    <property type="entry name" value="UPF0122"/>
    <property type="match status" value="1"/>
</dbReference>
<keyword evidence="5" id="KW-0238">DNA-binding</keyword>
<gene>
    <name evidence="5" type="ORF">H8709_04710</name>
</gene>
<evidence type="ECO:0000256" key="1">
    <source>
        <dbReference type="ARBA" id="ARBA00008720"/>
    </source>
</evidence>
<dbReference type="Gene3D" id="1.10.10.10">
    <property type="entry name" value="Winged helix-like DNA-binding domain superfamily/Winged helix DNA-binding domain"/>
    <property type="match status" value="1"/>
</dbReference>
<dbReference type="GO" id="GO:0003677">
    <property type="term" value="F:DNA binding"/>
    <property type="evidence" value="ECO:0007669"/>
    <property type="project" value="UniProtKB-KW"/>
</dbReference>
<dbReference type="PANTHER" id="PTHR40083">
    <property type="entry name" value="UPF0122 PROTEIN CBO2450/CLC_2298"/>
    <property type="match status" value="1"/>
</dbReference>
<dbReference type="SUPFAM" id="SSF88659">
    <property type="entry name" value="Sigma3 and sigma4 domains of RNA polymerase sigma factors"/>
    <property type="match status" value="1"/>
</dbReference>
<name>A0A926EDH8_9FIRM</name>
<evidence type="ECO:0000313" key="6">
    <source>
        <dbReference type="Proteomes" id="UP000660861"/>
    </source>
</evidence>
<dbReference type="AlphaFoldDB" id="A0A926EDH8"/>
<feature type="coiled-coil region" evidence="4">
    <location>
        <begin position="61"/>
        <end position="97"/>
    </location>
</feature>
<evidence type="ECO:0000313" key="5">
    <source>
        <dbReference type="EMBL" id="MBC8570126.1"/>
    </source>
</evidence>
<proteinExistence type="inferred from homology"/>
<dbReference type="InterPro" id="IPR007394">
    <property type="entry name" value="UPF0122"/>
</dbReference>
<dbReference type="InterPro" id="IPR013324">
    <property type="entry name" value="RNA_pol_sigma_r3/r4-like"/>
</dbReference>
<dbReference type="EMBL" id="JACRTC010000002">
    <property type="protein sequence ID" value="MBC8570126.1"/>
    <property type="molecule type" value="Genomic_DNA"/>
</dbReference>
<comment type="caution">
    <text evidence="5">The sequence shown here is derived from an EMBL/GenBank/DDBJ whole genome shotgun (WGS) entry which is preliminary data.</text>
</comment>
<dbReference type="PANTHER" id="PTHR40083:SF1">
    <property type="entry name" value="UPF0122 PROTEIN YLXM"/>
    <property type="match status" value="1"/>
</dbReference>